<gene>
    <name evidence="1" type="ORF">OIU79_029643</name>
</gene>
<dbReference type="AlphaFoldDB" id="A0A9Q0VHJ8"/>
<evidence type="ECO:0000313" key="2">
    <source>
        <dbReference type="Proteomes" id="UP001151532"/>
    </source>
</evidence>
<name>A0A9Q0VHJ8_SALPP</name>
<dbReference type="Proteomes" id="UP001151532">
    <property type="component" value="Chromosome 12"/>
</dbReference>
<accession>A0A9Q0VHJ8</accession>
<sequence length="106" mass="11553">MKLLYMRGNIAQRDLSLSSTAQATISLSVHRAGVITCQFGVLSVFPIVRLQLTGNWKGRLQGKVVRVDKKTNGGYRVRLDCGFGEIAGLRLEMIAGEGSDGRESDI</sequence>
<reference evidence="1" key="2">
    <citation type="journal article" date="2023" name="Int. J. Mol. Sci.">
        <title>De Novo Assembly and Annotation of 11 Diverse Shrub Willow (Salix) Genomes Reveals Novel Gene Organization in Sex-Linked Regions.</title>
        <authorList>
            <person name="Hyden B."/>
            <person name="Feng K."/>
            <person name="Yates T.B."/>
            <person name="Jawdy S."/>
            <person name="Cereghino C."/>
            <person name="Smart L.B."/>
            <person name="Muchero W."/>
        </authorList>
    </citation>
    <scope>NUCLEOTIDE SEQUENCE</scope>
    <source>
        <tissue evidence="1">Shoot tip</tissue>
    </source>
</reference>
<organism evidence="1 2">
    <name type="scientific">Salix purpurea</name>
    <name type="common">Purple osier willow</name>
    <dbReference type="NCBI Taxonomy" id="77065"/>
    <lineage>
        <taxon>Eukaryota</taxon>
        <taxon>Viridiplantae</taxon>
        <taxon>Streptophyta</taxon>
        <taxon>Embryophyta</taxon>
        <taxon>Tracheophyta</taxon>
        <taxon>Spermatophyta</taxon>
        <taxon>Magnoliopsida</taxon>
        <taxon>eudicotyledons</taxon>
        <taxon>Gunneridae</taxon>
        <taxon>Pentapetalae</taxon>
        <taxon>rosids</taxon>
        <taxon>fabids</taxon>
        <taxon>Malpighiales</taxon>
        <taxon>Salicaceae</taxon>
        <taxon>Saliceae</taxon>
        <taxon>Salix</taxon>
    </lineage>
</organism>
<protein>
    <submittedName>
        <fullName evidence="1">Uncharacterized protein</fullName>
    </submittedName>
</protein>
<keyword evidence="2" id="KW-1185">Reference proteome</keyword>
<evidence type="ECO:0000313" key="1">
    <source>
        <dbReference type="EMBL" id="KAJ6748567.1"/>
    </source>
</evidence>
<dbReference type="EMBL" id="JAPFFK010000008">
    <property type="protein sequence ID" value="KAJ6748567.1"/>
    <property type="molecule type" value="Genomic_DNA"/>
</dbReference>
<proteinExistence type="predicted"/>
<reference evidence="1" key="1">
    <citation type="submission" date="2022-11" db="EMBL/GenBank/DDBJ databases">
        <authorList>
            <person name="Hyden B.L."/>
            <person name="Feng K."/>
            <person name="Yates T."/>
            <person name="Jawdy S."/>
            <person name="Smart L.B."/>
            <person name="Muchero W."/>
        </authorList>
    </citation>
    <scope>NUCLEOTIDE SEQUENCE</scope>
    <source>
        <tissue evidence="1">Shoot tip</tissue>
    </source>
</reference>
<comment type="caution">
    <text evidence="1">The sequence shown here is derived from an EMBL/GenBank/DDBJ whole genome shotgun (WGS) entry which is preliminary data.</text>
</comment>